<keyword evidence="3" id="KW-1185">Reference proteome</keyword>
<name>A0A5E4YHM9_9BURK</name>
<evidence type="ECO:0000313" key="2">
    <source>
        <dbReference type="EMBL" id="VVE48234.1"/>
    </source>
</evidence>
<evidence type="ECO:0000256" key="1">
    <source>
        <dbReference type="SAM" id="MobiDB-lite"/>
    </source>
</evidence>
<proteinExistence type="predicted"/>
<evidence type="ECO:0000313" key="3">
    <source>
        <dbReference type="Proteomes" id="UP000333828"/>
    </source>
</evidence>
<feature type="region of interest" description="Disordered" evidence="1">
    <location>
        <begin position="66"/>
        <end position="88"/>
    </location>
</feature>
<protein>
    <submittedName>
        <fullName evidence="2">Uncharacterized protein</fullName>
    </submittedName>
</protein>
<dbReference type="EMBL" id="CABPSI010000005">
    <property type="protein sequence ID" value="VVE48234.1"/>
    <property type="molecule type" value="Genomic_DNA"/>
</dbReference>
<dbReference type="Proteomes" id="UP000333828">
    <property type="component" value="Unassembled WGS sequence"/>
</dbReference>
<accession>A0A5E4YHM9</accession>
<sequence>MTSTGPLVNMRGAMDSLKMPVALGLTHDCARQNRDESIWAWPEHDSASEQDRETFATLLAQTSSDAIPPRQYPLTSPPTPSASMTNGQEHVGPGTHALLRQHVRDMLVSHPFHDECTTVTLGDELLPGVTLSVNQDGGYLSAHFDCCHASRWRCLADMRFELAERLAQHLEASVQIRVTHAHQADTAREARAGCRT</sequence>
<dbReference type="AlphaFoldDB" id="A0A5E4YHM9"/>
<organism evidence="2 3">
    <name type="scientific">Pandoraea iniqua</name>
    <dbReference type="NCBI Taxonomy" id="2508288"/>
    <lineage>
        <taxon>Bacteria</taxon>
        <taxon>Pseudomonadati</taxon>
        <taxon>Pseudomonadota</taxon>
        <taxon>Betaproteobacteria</taxon>
        <taxon>Burkholderiales</taxon>
        <taxon>Burkholderiaceae</taxon>
        <taxon>Pandoraea</taxon>
    </lineage>
</organism>
<reference evidence="2 3" key="1">
    <citation type="submission" date="2019-08" db="EMBL/GenBank/DDBJ databases">
        <authorList>
            <person name="Peeters C."/>
        </authorList>
    </citation>
    <scope>NUCLEOTIDE SEQUENCE [LARGE SCALE GENOMIC DNA]</scope>
    <source>
        <strain evidence="2 3">LMG 31115</strain>
    </source>
</reference>
<gene>
    <name evidence="2" type="ORF">PIN31115_04510</name>
</gene>